<accession>A0A7Y6NMG3</accession>
<dbReference type="SUPFAM" id="SSF69786">
    <property type="entry name" value="YggU-like"/>
    <property type="match status" value="1"/>
</dbReference>
<dbReference type="PANTHER" id="PTHR13420:SF7">
    <property type="entry name" value="UPF0235 PROTEIN C15ORF40"/>
    <property type="match status" value="1"/>
</dbReference>
<dbReference type="GO" id="GO:0005737">
    <property type="term" value="C:cytoplasm"/>
    <property type="evidence" value="ECO:0007669"/>
    <property type="project" value="TreeGrafter"/>
</dbReference>
<dbReference type="HAMAP" id="MF_00634">
    <property type="entry name" value="UPF0235"/>
    <property type="match status" value="1"/>
</dbReference>
<dbReference type="AlphaFoldDB" id="A0A7Y6NMG3"/>
<comment type="similarity">
    <text evidence="1 2">Belongs to the UPF0235 family.</text>
</comment>
<dbReference type="NCBIfam" id="TIGR00251">
    <property type="entry name" value="DUF167 family protein"/>
    <property type="match status" value="1"/>
</dbReference>
<proteinExistence type="inferred from homology"/>
<evidence type="ECO:0000256" key="1">
    <source>
        <dbReference type="ARBA" id="ARBA00010364"/>
    </source>
</evidence>
<feature type="region of interest" description="Disordered" evidence="3">
    <location>
        <begin position="1"/>
        <end position="23"/>
    </location>
</feature>
<dbReference type="InterPro" id="IPR003746">
    <property type="entry name" value="DUF167"/>
</dbReference>
<evidence type="ECO:0000256" key="2">
    <source>
        <dbReference type="HAMAP-Rule" id="MF_00634"/>
    </source>
</evidence>
<dbReference type="Pfam" id="PF02594">
    <property type="entry name" value="DUF167"/>
    <property type="match status" value="1"/>
</dbReference>
<comment type="caution">
    <text evidence="4">The sequence shown here is derived from an EMBL/GenBank/DDBJ whole genome shotgun (WGS) entry which is preliminary data.</text>
</comment>
<dbReference type="PANTHER" id="PTHR13420">
    <property type="entry name" value="UPF0235 PROTEIN C15ORF40"/>
    <property type="match status" value="1"/>
</dbReference>
<evidence type="ECO:0000313" key="5">
    <source>
        <dbReference type="Proteomes" id="UP000529637"/>
    </source>
</evidence>
<dbReference type="Gene3D" id="3.30.1200.10">
    <property type="entry name" value="YggU-like"/>
    <property type="match status" value="1"/>
</dbReference>
<sequence length="109" mass="12103">MAAASSRCRAARSCATSRSRSRQPVDWRVWRHAVKLLQIKVQPNARLSVLVEPGEDGTWAAELKAPPVDGKANDELLRLVAERFGVARSRVTLRTGASARLKRIRVDDD</sequence>
<feature type="compositionally biased region" description="Low complexity" evidence="3">
    <location>
        <begin position="1"/>
        <end position="18"/>
    </location>
</feature>
<dbReference type="InterPro" id="IPR036591">
    <property type="entry name" value="YggU-like_sf"/>
</dbReference>
<dbReference type="EMBL" id="JABWMJ010000003">
    <property type="protein sequence ID" value="NUZ05844.1"/>
    <property type="molecule type" value="Genomic_DNA"/>
</dbReference>
<evidence type="ECO:0000313" key="4">
    <source>
        <dbReference type="EMBL" id="NUZ05844.1"/>
    </source>
</evidence>
<gene>
    <name evidence="4" type="ORF">HQN59_08710</name>
</gene>
<reference evidence="4 5" key="1">
    <citation type="submission" date="2020-06" db="EMBL/GenBank/DDBJ databases">
        <title>Schlegella sp. ID0723 isolated from air conditioner.</title>
        <authorList>
            <person name="Kim D.Y."/>
            <person name="Kim D.-U."/>
        </authorList>
    </citation>
    <scope>NUCLEOTIDE SEQUENCE [LARGE SCALE GENOMIC DNA]</scope>
    <source>
        <strain evidence="4 5">ID0723</strain>
    </source>
</reference>
<protein>
    <recommendedName>
        <fullName evidence="2">UPF0235 protein HQN59_08710</fullName>
    </recommendedName>
</protein>
<dbReference type="Proteomes" id="UP000529637">
    <property type="component" value="Unassembled WGS sequence"/>
</dbReference>
<dbReference type="SMART" id="SM01152">
    <property type="entry name" value="DUF167"/>
    <property type="match status" value="1"/>
</dbReference>
<evidence type="ECO:0000256" key="3">
    <source>
        <dbReference type="SAM" id="MobiDB-lite"/>
    </source>
</evidence>
<keyword evidence="5" id="KW-1185">Reference proteome</keyword>
<name>A0A7Y6NMG3_9BURK</name>
<organism evidence="4 5">
    <name type="scientific">Piscinibacter koreensis</name>
    <dbReference type="NCBI Taxonomy" id="2742824"/>
    <lineage>
        <taxon>Bacteria</taxon>
        <taxon>Pseudomonadati</taxon>
        <taxon>Pseudomonadota</taxon>
        <taxon>Betaproteobacteria</taxon>
        <taxon>Burkholderiales</taxon>
        <taxon>Sphaerotilaceae</taxon>
        <taxon>Piscinibacter</taxon>
    </lineage>
</organism>